<feature type="transmembrane region" description="Helical" evidence="11">
    <location>
        <begin position="227"/>
        <end position="247"/>
    </location>
</feature>
<evidence type="ECO:0000256" key="10">
    <source>
        <dbReference type="PROSITE-ProRule" id="PRU00703"/>
    </source>
</evidence>
<feature type="transmembrane region" description="Helical" evidence="11">
    <location>
        <begin position="336"/>
        <end position="354"/>
    </location>
</feature>
<protein>
    <submittedName>
        <fullName evidence="13">Chloride channel protein</fullName>
    </submittedName>
</protein>
<comment type="subcellular location">
    <subcellularLocation>
        <location evidence="1">Membrane</location>
        <topology evidence="1">Multi-pass membrane protein</topology>
    </subcellularLocation>
</comment>
<evidence type="ECO:0000256" key="2">
    <source>
        <dbReference type="ARBA" id="ARBA00022448"/>
    </source>
</evidence>
<proteinExistence type="predicted"/>
<evidence type="ECO:0000256" key="1">
    <source>
        <dbReference type="ARBA" id="ARBA00004141"/>
    </source>
</evidence>
<keyword evidence="14" id="KW-1185">Reference proteome</keyword>
<evidence type="ECO:0000256" key="9">
    <source>
        <dbReference type="ARBA" id="ARBA00023303"/>
    </source>
</evidence>
<sequence length="564" mass="60977">MFSLNHRMSKALSEQTTLLIYAAIIGIGGGYGAVGFRGLINYFTYLFFGRIQNEIGTYHGVRTLFVPIIGGLIVGLLVHFFAKEAKGHGVPEVMYAVTKKKGSIRPRVVVIKALASAITIGSGGSVGREGPIVQIGAAWGSTLGRFMRIREHHLKTLVACGAASGIAATFNAPIGGALFAFEVILGNFSMANVSAIVISSVLSAEIGRDYFGNTASFPIPHYHVSGILILLLFAVLGIIGGLYGAAYARTLVFFENLWDRIKSLPEWIKPATGGIIIGTLGFFFPQVLGVGYPSVEKALMAHFDLRMLLILMVLKLFITSITIASGGSGGVFAPGLYQGAMLGGAVGLIFQMLFPSMQISEGVFAAVGMSTVFAGSAHAPITAMIMLFEMTGNYQLILPLMLATVIATTVSTRINRESIYTMKLMKRGFDIIRKRTTDRLSSFLVEEAIHPEKLCLQDTMTLEQAYTKFENSDEWFATVRDKEENLLGSVSKAQILEELRCNHGNGLILSILPKKIGHVSSKATLSEASKIMNQLGLNYLLVIDKNYNQIGVIGSSDIIKCYKE</sequence>
<dbReference type="InterPro" id="IPR014743">
    <property type="entry name" value="Cl-channel_core"/>
</dbReference>
<dbReference type="Gene3D" id="3.10.580.10">
    <property type="entry name" value="CBS-domain"/>
    <property type="match status" value="1"/>
</dbReference>
<dbReference type="AlphaFoldDB" id="A0A2N5HSH3"/>
<feature type="transmembrane region" description="Helical" evidence="11">
    <location>
        <begin position="64"/>
        <end position="82"/>
    </location>
</feature>
<dbReference type="InterPro" id="IPR000644">
    <property type="entry name" value="CBS_dom"/>
</dbReference>
<keyword evidence="5" id="KW-0406">Ion transport</keyword>
<name>A0A2N5HSH3_9BACI</name>
<keyword evidence="8" id="KW-0868">Chloride</keyword>
<gene>
    <name evidence="13" type="ORF">CVD27_03465</name>
</gene>
<feature type="transmembrane region" description="Helical" evidence="11">
    <location>
        <begin position="394"/>
        <end position="415"/>
    </location>
</feature>
<evidence type="ECO:0000259" key="12">
    <source>
        <dbReference type="PROSITE" id="PS51371"/>
    </source>
</evidence>
<feature type="transmembrane region" description="Helical" evidence="11">
    <location>
        <begin position="305"/>
        <end position="324"/>
    </location>
</feature>
<dbReference type="Pfam" id="PF00571">
    <property type="entry name" value="CBS"/>
    <property type="match status" value="1"/>
</dbReference>
<evidence type="ECO:0000256" key="4">
    <source>
        <dbReference type="ARBA" id="ARBA00022989"/>
    </source>
</evidence>
<organism evidence="13 14">
    <name type="scientific">Neobacillus cucumis</name>
    <dbReference type="NCBI Taxonomy" id="1740721"/>
    <lineage>
        <taxon>Bacteria</taxon>
        <taxon>Bacillati</taxon>
        <taxon>Bacillota</taxon>
        <taxon>Bacilli</taxon>
        <taxon>Bacillales</taxon>
        <taxon>Bacillaceae</taxon>
        <taxon>Neobacillus</taxon>
    </lineage>
</organism>
<keyword evidence="4 11" id="KW-1133">Transmembrane helix</keyword>
<dbReference type="CDD" id="cd02205">
    <property type="entry name" value="CBS_pair_SF"/>
    <property type="match status" value="1"/>
</dbReference>
<dbReference type="InterPro" id="IPR046342">
    <property type="entry name" value="CBS_dom_sf"/>
</dbReference>
<evidence type="ECO:0000313" key="14">
    <source>
        <dbReference type="Proteomes" id="UP000234950"/>
    </source>
</evidence>
<dbReference type="EMBL" id="PGVE01000017">
    <property type="protein sequence ID" value="PLS08472.1"/>
    <property type="molecule type" value="Genomic_DNA"/>
</dbReference>
<dbReference type="PROSITE" id="PS51371">
    <property type="entry name" value="CBS"/>
    <property type="match status" value="1"/>
</dbReference>
<feature type="domain" description="CBS" evidence="12">
    <location>
        <begin position="511"/>
        <end position="564"/>
    </location>
</feature>
<evidence type="ECO:0000256" key="11">
    <source>
        <dbReference type="SAM" id="Phobius"/>
    </source>
</evidence>
<dbReference type="SUPFAM" id="SSF81340">
    <property type="entry name" value="Clc chloride channel"/>
    <property type="match status" value="1"/>
</dbReference>
<keyword evidence="6 11" id="KW-0472">Membrane</keyword>
<dbReference type="SUPFAM" id="SSF54631">
    <property type="entry name" value="CBS-domain pair"/>
    <property type="match status" value="1"/>
</dbReference>
<reference evidence="13 14" key="1">
    <citation type="submission" date="2017-11" db="EMBL/GenBank/DDBJ databases">
        <title>Comparitive Functional Genomics of Dry Heat Resistant strains isolated from the Viking Spacecraft.</title>
        <authorList>
            <person name="Seuylemezian A."/>
            <person name="Cooper K."/>
            <person name="Vaishampayan P."/>
        </authorList>
    </citation>
    <scope>NUCLEOTIDE SEQUENCE [LARGE SCALE GENOMIC DNA]</scope>
    <source>
        <strain evidence="13 14">V32-6</strain>
    </source>
</reference>
<dbReference type="FunFam" id="1.10.3080.10:FF:000018">
    <property type="entry name" value="Chloride transporter, ClC family"/>
    <property type="match status" value="1"/>
</dbReference>
<dbReference type="Gene3D" id="1.10.3080.10">
    <property type="entry name" value="Clc chloride channel"/>
    <property type="match status" value="1"/>
</dbReference>
<dbReference type="GO" id="GO:0034707">
    <property type="term" value="C:chloride channel complex"/>
    <property type="evidence" value="ECO:0007669"/>
    <property type="project" value="UniProtKB-KW"/>
</dbReference>
<feature type="transmembrane region" description="Helical" evidence="11">
    <location>
        <begin position="363"/>
        <end position="388"/>
    </location>
</feature>
<evidence type="ECO:0000256" key="6">
    <source>
        <dbReference type="ARBA" id="ARBA00023136"/>
    </source>
</evidence>
<dbReference type="OrthoDB" id="9812438at2"/>
<evidence type="ECO:0000313" key="13">
    <source>
        <dbReference type="EMBL" id="PLS08472.1"/>
    </source>
</evidence>
<dbReference type="InterPro" id="IPR001807">
    <property type="entry name" value="ClC"/>
</dbReference>
<evidence type="ECO:0000256" key="8">
    <source>
        <dbReference type="ARBA" id="ARBA00023214"/>
    </source>
</evidence>
<keyword evidence="10" id="KW-0129">CBS domain</keyword>
<dbReference type="PANTHER" id="PTHR43427">
    <property type="entry name" value="CHLORIDE CHANNEL PROTEIN CLC-E"/>
    <property type="match status" value="1"/>
</dbReference>
<accession>A0A2N5HSH3</accession>
<keyword evidence="2" id="KW-0813">Transport</keyword>
<evidence type="ECO:0000256" key="3">
    <source>
        <dbReference type="ARBA" id="ARBA00022692"/>
    </source>
</evidence>
<evidence type="ECO:0000256" key="5">
    <source>
        <dbReference type="ARBA" id="ARBA00023065"/>
    </source>
</evidence>
<keyword evidence="7" id="KW-0869">Chloride channel</keyword>
<dbReference type="Pfam" id="PF00654">
    <property type="entry name" value="Voltage_CLC"/>
    <property type="match status" value="1"/>
</dbReference>
<dbReference type="PANTHER" id="PTHR43427:SF6">
    <property type="entry name" value="CHLORIDE CHANNEL PROTEIN CLC-E"/>
    <property type="match status" value="1"/>
</dbReference>
<dbReference type="InterPro" id="IPR050368">
    <property type="entry name" value="ClC-type_chloride_channel"/>
</dbReference>
<evidence type="ECO:0000256" key="7">
    <source>
        <dbReference type="ARBA" id="ARBA00023173"/>
    </source>
</evidence>
<dbReference type="CDD" id="cd00400">
    <property type="entry name" value="Voltage_gated_ClC"/>
    <property type="match status" value="1"/>
</dbReference>
<feature type="transmembrane region" description="Helical" evidence="11">
    <location>
        <begin position="157"/>
        <end position="181"/>
    </location>
</feature>
<dbReference type="GO" id="GO:0005254">
    <property type="term" value="F:chloride channel activity"/>
    <property type="evidence" value="ECO:0007669"/>
    <property type="project" value="UniProtKB-KW"/>
</dbReference>
<feature type="transmembrane region" description="Helical" evidence="11">
    <location>
        <begin position="187"/>
        <end position="206"/>
    </location>
</feature>
<dbReference type="RefSeq" id="WP_101646490.1">
    <property type="nucleotide sequence ID" value="NZ_PGVE01000017.1"/>
</dbReference>
<keyword evidence="3 11" id="KW-0812">Transmembrane</keyword>
<dbReference type="Proteomes" id="UP000234950">
    <property type="component" value="Unassembled WGS sequence"/>
</dbReference>
<feature type="transmembrane region" description="Helical" evidence="11">
    <location>
        <begin position="20"/>
        <end position="44"/>
    </location>
</feature>
<keyword evidence="9" id="KW-0407">Ion channel</keyword>
<feature type="transmembrane region" description="Helical" evidence="11">
    <location>
        <begin position="267"/>
        <end position="293"/>
    </location>
</feature>
<comment type="caution">
    <text evidence="13">The sequence shown here is derived from an EMBL/GenBank/DDBJ whole genome shotgun (WGS) entry which is preliminary data.</text>
</comment>
<dbReference type="PRINTS" id="PR00762">
    <property type="entry name" value="CLCHANNEL"/>
</dbReference>